<dbReference type="PANTHER" id="PTHR47976">
    <property type="entry name" value="G-TYPE LECTIN S-RECEPTOR-LIKE SERINE/THREONINE-PROTEIN KINASE SD2-5"/>
    <property type="match status" value="1"/>
</dbReference>
<keyword evidence="1 5" id="KW-0732">Signal</keyword>
<dbReference type="InterPro" id="IPR036426">
    <property type="entry name" value="Bulb-type_lectin_dom_sf"/>
</dbReference>
<dbReference type="PANTHER" id="PTHR47976:SF15">
    <property type="entry name" value="G-TYPE LECTIN S-RECEPTOR-LIKE SERINE_THREONINE-PROTEIN KINASE RLK1"/>
    <property type="match status" value="1"/>
</dbReference>
<keyword evidence="2" id="KW-1015">Disulfide bond</keyword>
<organism evidence="7 8">
    <name type="scientific">Momordica charantia</name>
    <name type="common">Bitter gourd</name>
    <name type="synonym">Balsam pear</name>
    <dbReference type="NCBI Taxonomy" id="3673"/>
    <lineage>
        <taxon>Eukaryota</taxon>
        <taxon>Viridiplantae</taxon>
        <taxon>Streptophyta</taxon>
        <taxon>Embryophyta</taxon>
        <taxon>Tracheophyta</taxon>
        <taxon>Spermatophyta</taxon>
        <taxon>Magnoliopsida</taxon>
        <taxon>eudicotyledons</taxon>
        <taxon>Gunneridae</taxon>
        <taxon>Pentapetalae</taxon>
        <taxon>rosids</taxon>
        <taxon>fabids</taxon>
        <taxon>Cucurbitales</taxon>
        <taxon>Cucurbitaceae</taxon>
        <taxon>Momordiceae</taxon>
        <taxon>Momordica</taxon>
    </lineage>
</organism>
<name>A0A6J1DYQ3_MOMCH</name>
<keyword evidence="4" id="KW-1133">Transmembrane helix</keyword>
<proteinExistence type="predicted"/>
<evidence type="ECO:0000313" key="7">
    <source>
        <dbReference type="Proteomes" id="UP000504603"/>
    </source>
</evidence>
<feature type="domain" description="Bulb-type lectin" evidence="6">
    <location>
        <begin position="27"/>
        <end position="153"/>
    </location>
</feature>
<dbReference type="Gene3D" id="2.90.10.10">
    <property type="entry name" value="Bulb-type lectin domain"/>
    <property type="match status" value="2"/>
</dbReference>
<dbReference type="AlphaFoldDB" id="A0A6J1DYQ3"/>
<keyword evidence="4" id="KW-0472">Membrane</keyword>
<evidence type="ECO:0000256" key="3">
    <source>
        <dbReference type="ARBA" id="ARBA00023180"/>
    </source>
</evidence>
<feature type="non-terminal residue" evidence="8">
    <location>
        <position position="535"/>
    </location>
</feature>
<evidence type="ECO:0000313" key="8">
    <source>
        <dbReference type="RefSeq" id="XP_022159430.1"/>
    </source>
</evidence>
<dbReference type="Pfam" id="PF01453">
    <property type="entry name" value="B_lectin"/>
    <property type="match status" value="1"/>
</dbReference>
<accession>A0A6J1DYQ3</accession>
<evidence type="ECO:0000256" key="5">
    <source>
        <dbReference type="SAM" id="SignalP"/>
    </source>
</evidence>
<dbReference type="PROSITE" id="PS50927">
    <property type="entry name" value="BULB_LECTIN"/>
    <property type="match status" value="1"/>
</dbReference>
<sequence>MAMASIVASAFLLMLLSFVVVSAQRNGTRILAGTSLIAGNTSVQPWRSPSGDFAFGFHNYGNDLFLLAIWFYKVPENNVVWFAEADDDNPVLAPRGSKIELTASDGLVLRNPSGGEIWKSEPITAPVAFGTMNDTGNFVLVDTINGSVWESFTYPTDTLLPTQKLEIGGVISSRKSQGNFSIGRFQFRLLGDGNAVLNTMSSPPSYSYDAYYISNTADPASTQNSGNEVIFDEHGFLYVLKNSGAKVNITELIGNPAEAFYYKATINFDGVLTVSSYPKGPGVANGSWRDLYVLPENICTSILHEEMFGSGICGYNSICSLKSNGRPSCNCPLGYSLIDPNDEYGNCKPDITPSCEEEEGGHNSNHSLYEMVDIQNTNWPMHDYERFLTSNDQECRNSCLEDCLCVLVVFGARNDCWKKRLPLSNGRRDASIKSISSLKLRKNVSLESFPDVDVAVRRAQKKQTTIIVVMSALFGSSVLVSFILFGCKCLSFFALKKEILVGTCTKNVALECNLIQFAYKDLYKATDGFKEELGR</sequence>
<dbReference type="Proteomes" id="UP000504603">
    <property type="component" value="Unplaced"/>
</dbReference>
<dbReference type="InterPro" id="IPR051343">
    <property type="entry name" value="G-type_lectin_kinases/EP1-like"/>
</dbReference>
<dbReference type="RefSeq" id="XP_022159430.1">
    <property type="nucleotide sequence ID" value="XM_022303738.1"/>
</dbReference>
<feature type="chain" id="PRO_5026699457" evidence="5">
    <location>
        <begin position="24"/>
        <end position="535"/>
    </location>
</feature>
<reference evidence="8" key="1">
    <citation type="submission" date="2025-08" db="UniProtKB">
        <authorList>
            <consortium name="RefSeq"/>
        </authorList>
    </citation>
    <scope>IDENTIFICATION</scope>
</reference>
<evidence type="ECO:0000256" key="1">
    <source>
        <dbReference type="ARBA" id="ARBA00022729"/>
    </source>
</evidence>
<dbReference type="GeneID" id="111025856"/>
<dbReference type="SMART" id="SM00108">
    <property type="entry name" value="B_lectin"/>
    <property type="match status" value="1"/>
</dbReference>
<gene>
    <name evidence="8" type="primary">LOC111025856</name>
</gene>
<dbReference type="FunFam" id="2.90.10.10:FF:000013">
    <property type="entry name" value="G-type lectin S-receptor-like serine/threonine-protein kinase LECRK1"/>
    <property type="match status" value="1"/>
</dbReference>
<dbReference type="KEGG" id="mcha:111025856"/>
<evidence type="ECO:0000259" key="6">
    <source>
        <dbReference type="PROSITE" id="PS50927"/>
    </source>
</evidence>
<evidence type="ECO:0000256" key="4">
    <source>
        <dbReference type="SAM" id="Phobius"/>
    </source>
</evidence>
<feature type="signal peptide" evidence="5">
    <location>
        <begin position="1"/>
        <end position="23"/>
    </location>
</feature>
<dbReference type="InterPro" id="IPR001480">
    <property type="entry name" value="Bulb-type_lectin_dom"/>
</dbReference>
<dbReference type="SUPFAM" id="SSF51110">
    <property type="entry name" value="alpha-D-mannose-specific plant lectins"/>
    <property type="match status" value="1"/>
</dbReference>
<keyword evidence="3" id="KW-0325">Glycoprotein</keyword>
<protein>
    <submittedName>
        <fullName evidence="8">G-type lectin S-receptor-like serine/threonine-protein kinase RLK1</fullName>
    </submittedName>
</protein>
<feature type="transmembrane region" description="Helical" evidence="4">
    <location>
        <begin position="466"/>
        <end position="487"/>
    </location>
</feature>
<keyword evidence="7" id="KW-1185">Reference proteome</keyword>
<evidence type="ECO:0000256" key="2">
    <source>
        <dbReference type="ARBA" id="ARBA00023157"/>
    </source>
</evidence>
<dbReference type="OrthoDB" id="1930390at2759"/>
<keyword evidence="4" id="KW-0812">Transmembrane</keyword>